<name>A0A5J4RRE2_9ZZZZ</name>
<comment type="caution">
    <text evidence="1">The sequence shown here is derived from an EMBL/GenBank/DDBJ whole genome shotgun (WGS) entry which is preliminary data.</text>
</comment>
<dbReference type="EMBL" id="SNRY01000811">
    <property type="protein sequence ID" value="KAA6336274.1"/>
    <property type="molecule type" value="Genomic_DNA"/>
</dbReference>
<sequence>MPLPNVNIVLGNGNIGSVSLSDDGIAALVLTGAEVSDTLILNKPYTLSGSADLKKLGVTRVTTRSFMEMCQRFTSLPVRVRNCI</sequence>
<protein>
    <submittedName>
        <fullName evidence="1">Uncharacterized protein</fullName>
    </submittedName>
</protein>
<accession>A0A5J4RRE2</accession>
<evidence type="ECO:0000313" key="1">
    <source>
        <dbReference type="EMBL" id="KAA6336274.1"/>
    </source>
</evidence>
<gene>
    <name evidence="1" type="ORF">EZS27_015561</name>
</gene>
<reference evidence="1" key="1">
    <citation type="submission" date="2019-03" db="EMBL/GenBank/DDBJ databases">
        <title>Single cell metagenomics reveals metabolic interactions within the superorganism composed of flagellate Streblomastix strix and complex community of Bacteroidetes bacteria on its surface.</title>
        <authorList>
            <person name="Treitli S.C."/>
            <person name="Kolisko M."/>
            <person name="Husnik F."/>
            <person name="Keeling P."/>
            <person name="Hampl V."/>
        </authorList>
    </citation>
    <scope>NUCLEOTIDE SEQUENCE</scope>
    <source>
        <strain evidence="1">STM</strain>
    </source>
</reference>
<dbReference type="AlphaFoldDB" id="A0A5J4RRE2"/>
<organism evidence="1">
    <name type="scientific">termite gut metagenome</name>
    <dbReference type="NCBI Taxonomy" id="433724"/>
    <lineage>
        <taxon>unclassified sequences</taxon>
        <taxon>metagenomes</taxon>
        <taxon>organismal metagenomes</taxon>
    </lineage>
</organism>
<proteinExistence type="predicted"/>